<evidence type="ECO:0000259" key="5">
    <source>
        <dbReference type="PROSITE" id="PS50977"/>
    </source>
</evidence>
<keyword evidence="2 4" id="KW-0238">DNA-binding</keyword>
<dbReference type="SUPFAM" id="SSF48498">
    <property type="entry name" value="Tetracyclin repressor-like, C-terminal domain"/>
    <property type="match status" value="1"/>
</dbReference>
<keyword evidence="3" id="KW-0804">Transcription</keyword>
<dbReference type="PROSITE" id="PS50977">
    <property type="entry name" value="HTH_TETR_2"/>
    <property type="match status" value="1"/>
</dbReference>
<dbReference type="GO" id="GO:0003677">
    <property type="term" value="F:DNA binding"/>
    <property type="evidence" value="ECO:0007669"/>
    <property type="project" value="UniProtKB-UniRule"/>
</dbReference>
<dbReference type="InterPro" id="IPR001647">
    <property type="entry name" value="HTH_TetR"/>
</dbReference>
<protein>
    <submittedName>
        <fullName evidence="6">TetR/AcrR family transcriptional regulator</fullName>
    </submittedName>
</protein>
<dbReference type="InterPro" id="IPR036271">
    <property type="entry name" value="Tet_transcr_reg_TetR-rel_C_sf"/>
</dbReference>
<evidence type="ECO:0000256" key="4">
    <source>
        <dbReference type="PROSITE-ProRule" id="PRU00335"/>
    </source>
</evidence>
<feature type="domain" description="HTH tetR-type" evidence="5">
    <location>
        <begin position="10"/>
        <end position="70"/>
    </location>
</feature>
<dbReference type="AlphaFoldDB" id="A0A4R5TYS5"/>
<dbReference type="PANTHER" id="PTHR47506">
    <property type="entry name" value="TRANSCRIPTIONAL REGULATORY PROTEIN"/>
    <property type="match status" value="1"/>
</dbReference>
<dbReference type="EMBL" id="SMTK01000002">
    <property type="protein sequence ID" value="TDK26407.1"/>
    <property type="molecule type" value="Genomic_DNA"/>
</dbReference>
<dbReference type="Gene3D" id="1.10.10.60">
    <property type="entry name" value="Homeodomain-like"/>
    <property type="match status" value="1"/>
</dbReference>
<name>A0A4R5TYS5_9MICC</name>
<evidence type="ECO:0000313" key="6">
    <source>
        <dbReference type="EMBL" id="TDK26407.1"/>
    </source>
</evidence>
<organism evidence="6 7">
    <name type="scientific">Arthrobacter crusticola</name>
    <dbReference type="NCBI Taxonomy" id="2547960"/>
    <lineage>
        <taxon>Bacteria</taxon>
        <taxon>Bacillati</taxon>
        <taxon>Actinomycetota</taxon>
        <taxon>Actinomycetes</taxon>
        <taxon>Micrococcales</taxon>
        <taxon>Micrococcaceae</taxon>
        <taxon>Arthrobacter</taxon>
    </lineage>
</organism>
<keyword evidence="7" id="KW-1185">Reference proteome</keyword>
<dbReference type="Gene3D" id="1.10.357.10">
    <property type="entry name" value="Tetracycline Repressor, domain 2"/>
    <property type="match status" value="1"/>
</dbReference>
<reference evidence="6 7" key="1">
    <citation type="submission" date="2019-03" db="EMBL/GenBank/DDBJ databases">
        <title>Arthrobacter sp. nov., an bacterium isolated from biocrust in Mu Us Desert.</title>
        <authorList>
            <person name="Lixiong L."/>
        </authorList>
    </citation>
    <scope>NUCLEOTIDE SEQUENCE [LARGE SCALE GENOMIC DNA]</scope>
    <source>
        <strain evidence="6 7">SLN-3</strain>
    </source>
</reference>
<evidence type="ECO:0000256" key="3">
    <source>
        <dbReference type="ARBA" id="ARBA00023163"/>
    </source>
</evidence>
<keyword evidence="1" id="KW-0805">Transcription regulation</keyword>
<dbReference type="SUPFAM" id="SSF46689">
    <property type="entry name" value="Homeodomain-like"/>
    <property type="match status" value="1"/>
</dbReference>
<dbReference type="Proteomes" id="UP000295411">
    <property type="component" value="Unassembled WGS sequence"/>
</dbReference>
<comment type="caution">
    <text evidence="6">The sequence shown here is derived from an EMBL/GenBank/DDBJ whole genome shotgun (WGS) entry which is preliminary data.</text>
</comment>
<evidence type="ECO:0000256" key="1">
    <source>
        <dbReference type="ARBA" id="ARBA00023015"/>
    </source>
</evidence>
<evidence type="ECO:0000313" key="7">
    <source>
        <dbReference type="Proteomes" id="UP000295411"/>
    </source>
</evidence>
<gene>
    <name evidence="6" type="ORF">E2F48_04190</name>
</gene>
<feature type="DNA-binding region" description="H-T-H motif" evidence="4">
    <location>
        <begin position="33"/>
        <end position="52"/>
    </location>
</feature>
<accession>A0A4R5TYS5</accession>
<dbReference type="PANTHER" id="PTHR47506:SF1">
    <property type="entry name" value="HTH-TYPE TRANSCRIPTIONAL REGULATOR YJDC"/>
    <property type="match status" value="1"/>
</dbReference>
<dbReference type="OrthoDB" id="9805134at2"/>
<proteinExistence type="predicted"/>
<dbReference type="Pfam" id="PF00440">
    <property type="entry name" value="TetR_N"/>
    <property type="match status" value="1"/>
</dbReference>
<dbReference type="InterPro" id="IPR009057">
    <property type="entry name" value="Homeodomain-like_sf"/>
</dbReference>
<sequence>MMAARGRPREFDVDEALERAVDVFWRQGYEGTTLEDLTNAMSISRPSLYAAFGNKEGTFRQAIGRYARVEMSYIDAALAMPTARAVAEHYLRSNVVSITLPDRPRGCLSIQGGLAGHPADQRIVDFLNESRGAGEARFVRRFQQAIDEGDLSAAEDPAELARYLATVTAGLAVQASAGATRAELARVAERALAAFPQ</sequence>
<evidence type="ECO:0000256" key="2">
    <source>
        <dbReference type="ARBA" id="ARBA00023125"/>
    </source>
</evidence>